<organism evidence="2 3">
    <name type="scientific">Laceyella sediminis</name>
    <dbReference type="NCBI Taxonomy" id="573074"/>
    <lineage>
        <taxon>Bacteria</taxon>
        <taxon>Bacillati</taxon>
        <taxon>Bacillota</taxon>
        <taxon>Bacilli</taxon>
        <taxon>Bacillales</taxon>
        <taxon>Thermoactinomycetaceae</taxon>
        <taxon>Laceyella</taxon>
    </lineage>
</organism>
<gene>
    <name evidence="2" type="ORF">CLV36_101365</name>
</gene>
<protein>
    <submittedName>
        <fullName evidence="2">Uncharacterized protein</fullName>
    </submittedName>
</protein>
<evidence type="ECO:0000256" key="1">
    <source>
        <dbReference type="SAM" id="MobiDB-lite"/>
    </source>
</evidence>
<dbReference type="RefSeq" id="WP_181352767.1">
    <property type="nucleotide sequence ID" value="NZ_PVTZ01000001.1"/>
</dbReference>
<comment type="caution">
    <text evidence="2">The sequence shown here is derived from an EMBL/GenBank/DDBJ whole genome shotgun (WGS) entry which is preliminary data.</text>
</comment>
<keyword evidence="3" id="KW-1185">Reference proteome</keyword>
<dbReference type="EMBL" id="PVTZ01000001">
    <property type="protein sequence ID" value="PRZ17261.1"/>
    <property type="molecule type" value="Genomic_DNA"/>
</dbReference>
<evidence type="ECO:0000313" key="3">
    <source>
        <dbReference type="Proteomes" id="UP000238836"/>
    </source>
</evidence>
<proteinExistence type="predicted"/>
<feature type="compositionally biased region" description="Polar residues" evidence="1">
    <location>
        <begin position="43"/>
        <end position="54"/>
    </location>
</feature>
<sequence length="54" mass="6323">MRRSPREIDMQSHMVLQGWADRLQPMPLTDFRTVGGDRHTQMNEKQASTLQALR</sequence>
<name>A0ABX5ETG2_9BACL</name>
<feature type="region of interest" description="Disordered" evidence="1">
    <location>
        <begin position="33"/>
        <end position="54"/>
    </location>
</feature>
<dbReference type="Proteomes" id="UP000238836">
    <property type="component" value="Unassembled WGS sequence"/>
</dbReference>
<reference evidence="2 3" key="1">
    <citation type="submission" date="2018-03" db="EMBL/GenBank/DDBJ databases">
        <title>Genomic Encyclopedia of Archaeal and Bacterial Type Strains, Phase II (KMG-II): from individual species to whole genera.</title>
        <authorList>
            <person name="Goeker M."/>
        </authorList>
    </citation>
    <scope>NUCLEOTIDE SEQUENCE [LARGE SCALE GENOMIC DNA]</scope>
    <source>
        <strain evidence="2 3">RHA1</strain>
    </source>
</reference>
<accession>A0ABX5ETG2</accession>
<evidence type="ECO:0000313" key="2">
    <source>
        <dbReference type="EMBL" id="PRZ17261.1"/>
    </source>
</evidence>